<protein>
    <submittedName>
        <fullName evidence="1">Uncharacterized protein</fullName>
    </submittedName>
</protein>
<keyword evidence="2" id="KW-1185">Reference proteome</keyword>
<sequence>MITTEGNDFQTWVSIDAICPPSVSTGTRFRPPTTLPDLGKGAFSAIIIFIMFSKHVQDVLS</sequence>
<dbReference type="Proteomes" id="UP000886523">
    <property type="component" value="Unassembled WGS sequence"/>
</dbReference>
<dbReference type="AlphaFoldDB" id="A0A9P6AXJ9"/>
<accession>A0A9P6AXJ9</accession>
<name>A0A9P6AXJ9_9AGAM</name>
<comment type="caution">
    <text evidence="1">The sequence shown here is derived from an EMBL/GenBank/DDBJ whole genome shotgun (WGS) entry which is preliminary data.</text>
</comment>
<reference evidence="1" key="1">
    <citation type="journal article" date="2020" name="Nat. Commun.">
        <title>Large-scale genome sequencing of mycorrhizal fungi provides insights into the early evolution of symbiotic traits.</title>
        <authorList>
            <person name="Miyauchi S."/>
            <person name="Kiss E."/>
            <person name="Kuo A."/>
            <person name="Drula E."/>
            <person name="Kohler A."/>
            <person name="Sanchez-Garcia M."/>
            <person name="Morin E."/>
            <person name="Andreopoulos B."/>
            <person name="Barry K.W."/>
            <person name="Bonito G."/>
            <person name="Buee M."/>
            <person name="Carver A."/>
            <person name="Chen C."/>
            <person name="Cichocki N."/>
            <person name="Clum A."/>
            <person name="Culley D."/>
            <person name="Crous P.W."/>
            <person name="Fauchery L."/>
            <person name="Girlanda M."/>
            <person name="Hayes R.D."/>
            <person name="Keri Z."/>
            <person name="LaButti K."/>
            <person name="Lipzen A."/>
            <person name="Lombard V."/>
            <person name="Magnuson J."/>
            <person name="Maillard F."/>
            <person name="Murat C."/>
            <person name="Nolan M."/>
            <person name="Ohm R.A."/>
            <person name="Pangilinan J."/>
            <person name="Pereira M.F."/>
            <person name="Perotto S."/>
            <person name="Peter M."/>
            <person name="Pfister S."/>
            <person name="Riley R."/>
            <person name="Sitrit Y."/>
            <person name="Stielow J.B."/>
            <person name="Szollosi G."/>
            <person name="Zifcakova L."/>
            <person name="Stursova M."/>
            <person name="Spatafora J.W."/>
            <person name="Tedersoo L."/>
            <person name="Vaario L.M."/>
            <person name="Yamada A."/>
            <person name="Yan M."/>
            <person name="Wang P."/>
            <person name="Xu J."/>
            <person name="Bruns T."/>
            <person name="Baldrian P."/>
            <person name="Vilgalys R."/>
            <person name="Dunand C."/>
            <person name="Henrissat B."/>
            <person name="Grigoriev I.V."/>
            <person name="Hibbett D."/>
            <person name="Nagy L.G."/>
            <person name="Martin F.M."/>
        </authorList>
    </citation>
    <scope>NUCLEOTIDE SEQUENCE</scope>
    <source>
        <strain evidence="1">UP504</strain>
    </source>
</reference>
<gene>
    <name evidence="1" type="ORF">BS47DRAFT_1343980</name>
</gene>
<organism evidence="1 2">
    <name type="scientific">Hydnum rufescens UP504</name>
    <dbReference type="NCBI Taxonomy" id="1448309"/>
    <lineage>
        <taxon>Eukaryota</taxon>
        <taxon>Fungi</taxon>
        <taxon>Dikarya</taxon>
        <taxon>Basidiomycota</taxon>
        <taxon>Agaricomycotina</taxon>
        <taxon>Agaricomycetes</taxon>
        <taxon>Cantharellales</taxon>
        <taxon>Hydnaceae</taxon>
        <taxon>Hydnum</taxon>
    </lineage>
</organism>
<evidence type="ECO:0000313" key="2">
    <source>
        <dbReference type="Proteomes" id="UP000886523"/>
    </source>
</evidence>
<evidence type="ECO:0000313" key="1">
    <source>
        <dbReference type="EMBL" id="KAF9513717.1"/>
    </source>
</evidence>
<proteinExistence type="predicted"/>
<dbReference type="EMBL" id="MU128969">
    <property type="protein sequence ID" value="KAF9513717.1"/>
    <property type="molecule type" value="Genomic_DNA"/>
</dbReference>